<organism evidence="1">
    <name type="scientific">marine sediment metagenome</name>
    <dbReference type="NCBI Taxonomy" id="412755"/>
    <lineage>
        <taxon>unclassified sequences</taxon>
        <taxon>metagenomes</taxon>
        <taxon>ecological metagenomes</taxon>
    </lineage>
</organism>
<comment type="caution">
    <text evidence="1">The sequence shown here is derived from an EMBL/GenBank/DDBJ whole genome shotgun (WGS) entry which is preliminary data.</text>
</comment>
<accession>X1DB03</accession>
<proteinExistence type="predicted"/>
<sequence>MEEQKEKKGIMEEQKEKKGTIEVKIKCYVADNTPKLQHSCTHSNVTLDQIGMVIMELERTKQQLLKLSSGMHIVESSM</sequence>
<reference evidence="1" key="1">
    <citation type="journal article" date="2014" name="Front. Microbiol.">
        <title>High frequency of phylogenetically diverse reductive dehalogenase-homologous genes in deep subseafloor sedimentary metagenomes.</title>
        <authorList>
            <person name="Kawai M."/>
            <person name="Futagami T."/>
            <person name="Toyoda A."/>
            <person name="Takaki Y."/>
            <person name="Nishi S."/>
            <person name="Hori S."/>
            <person name="Arai W."/>
            <person name="Tsubouchi T."/>
            <person name="Morono Y."/>
            <person name="Uchiyama I."/>
            <person name="Ito T."/>
            <person name="Fujiyama A."/>
            <person name="Inagaki F."/>
            <person name="Takami H."/>
        </authorList>
    </citation>
    <scope>NUCLEOTIDE SEQUENCE</scope>
    <source>
        <strain evidence="1">Expedition CK06-06</strain>
    </source>
</reference>
<dbReference type="AlphaFoldDB" id="X1DB03"/>
<gene>
    <name evidence="1" type="ORF">S01H4_63686</name>
</gene>
<protein>
    <submittedName>
        <fullName evidence="1">Uncharacterized protein</fullName>
    </submittedName>
</protein>
<dbReference type="EMBL" id="BART01038378">
    <property type="protein sequence ID" value="GAH05465.1"/>
    <property type="molecule type" value="Genomic_DNA"/>
</dbReference>
<name>X1DB03_9ZZZZ</name>
<feature type="non-terminal residue" evidence="1">
    <location>
        <position position="78"/>
    </location>
</feature>
<evidence type="ECO:0000313" key="1">
    <source>
        <dbReference type="EMBL" id="GAH05465.1"/>
    </source>
</evidence>